<accession>A0A4S4BL45</accession>
<protein>
    <submittedName>
        <fullName evidence="2">Uncharacterized protein</fullName>
    </submittedName>
</protein>
<proteinExistence type="predicted"/>
<gene>
    <name evidence="2" type="ORF">E6C55_31000</name>
</gene>
<dbReference type="AlphaFoldDB" id="A0A4S4BL45"/>
<feature type="transmembrane region" description="Helical" evidence="1">
    <location>
        <begin position="136"/>
        <end position="154"/>
    </location>
</feature>
<keyword evidence="1" id="KW-0812">Transmembrane</keyword>
<evidence type="ECO:0000313" key="3">
    <source>
        <dbReference type="Proteomes" id="UP000310636"/>
    </source>
</evidence>
<feature type="transmembrane region" description="Helical" evidence="1">
    <location>
        <begin position="166"/>
        <end position="186"/>
    </location>
</feature>
<evidence type="ECO:0000256" key="1">
    <source>
        <dbReference type="SAM" id="Phobius"/>
    </source>
</evidence>
<evidence type="ECO:0000313" key="2">
    <source>
        <dbReference type="EMBL" id="THF72977.1"/>
    </source>
</evidence>
<dbReference type="Proteomes" id="UP000310636">
    <property type="component" value="Unassembled WGS sequence"/>
</dbReference>
<feature type="transmembrane region" description="Helical" evidence="1">
    <location>
        <begin position="20"/>
        <end position="38"/>
    </location>
</feature>
<keyword evidence="1" id="KW-1133">Transmembrane helix</keyword>
<dbReference type="RefSeq" id="WP_136373720.1">
    <property type="nucleotide sequence ID" value="NZ_SSOB01000065.1"/>
</dbReference>
<keyword evidence="3" id="KW-1185">Reference proteome</keyword>
<organism evidence="2 3">
    <name type="scientific">Cohnella fermenti</name>
    <dbReference type="NCBI Taxonomy" id="2565925"/>
    <lineage>
        <taxon>Bacteria</taxon>
        <taxon>Bacillati</taxon>
        <taxon>Bacillota</taxon>
        <taxon>Bacilli</taxon>
        <taxon>Bacillales</taxon>
        <taxon>Paenibacillaceae</taxon>
        <taxon>Cohnella</taxon>
    </lineage>
</organism>
<comment type="caution">
    <text evidence="2">The sequence shown here is derived from an EMBL/GenBank/DDBJ whole genome shotgun (WGS) entry which is preliminary data.</text>
</comment>
<keyword evidence="1" id="KW-0472">Membrane</keyword>
<dbReference type="OrthoDB" id="82335at2"/>
<feature type="transmembrane region" description="Helical" evidence="1">
    <location>
        <begin position="45"/>
        <end position="63"/>
    </location>
</feature>
<reference evidence="2 3" key="1">
    <citation type="submission" date="2019-04" db="EMBL/GenBank/DDBJ databases">
        <title>Cohnella sp. nov. isolated from preserved vegetables.</title>
        <authorList>
            <person name="Lin S.-Y."/>
            <person name="Hung M.-H."/>
            <person name="Young C.-C."/>
        </authorList>
    </citation>
    <scope>NUCLEOTIDE SEQUENCE [LARGE SCALE GENOMIC DNA]</scope>
    <source>
        <strain evidence="2 3">CC-MHH1044</strain>
    </source>
</reference>
<sequence>MNGPEQNEGYYPVSYPPKKKWLAAMLAAFFPGTGHMYLGLMSRGILIMLMLALNIVGIVYFGIENEYDNKVLLIVLLSLMVPIQYFYNLFSVLQCAELVNDRRAAGLRPPADPLGASGTGPSQDGAGRWDGEIRQVPVGGIIVLLFAALFLFVLSRSDWGHRVPHLFGSLPGAVLLIGIGVLVWLWDRRGQSQKKE</sequence>
<name>A0A4S4BL45_9BACL</name>
<dbReference type="EMBL" id="SSOB01000065">
    <property type="protein sequence ID" value="THF72977.1"/>
    <property type="molecule type" value="Genomic_DNA"/>
</dbReference>
<feature type="transmembrane region" description="Helical" evidence="1">
    <location>
        <begin position="69"/>
        <end position="93"/>
    </location>
</feature>